<reference evidence="2 3" key="2">
    <citation type="submission" date="2009-03" db="EMBL/GenBank/DDBJ databases">
        <title>Draft genome sequence of Roseburia inulinivorans (DSM 16841).</title>
        <authorList>
            <person name="Sudarsanam P."/>
            <person name="Ley R."/>
            <person name="Guruge J."/>
            <person name="Turnbaugh P.J."/>
            <person name="Mahowald M."/>
            <person name="Liep D."/>
            <person name="Gordon J."/>
        </authorList>
    </citation>
    <scope>NUCLEOTIDE SEQUENCE [LARGE SCALE GENOMIC DNA]</scope>
    <source>
        <strain evidence="2 3">DSM 16841</strain>
    </source>
</reference>
<name>C0FMR7_9FIRM</name>
<feature type="non-terminal residue" evidence="2">
    <location>
        <position position="54"/>
    </location>
</feature>
<comment type="caution">
    <text evidence="2">The sequence shown here is derived from an EMBL/GenBank/DDBJ whole genome shotgun (WGS) entry which is preliminary data.</text>
</comment>
<evidence type="ECO:0000313" key="3">
    <source>
        <dbReference type="Proteomes" id="UP000003561"/>
    </source>
</evidence>
<dbReference type="Proteomes" id="UP000003561">
    <property type="component" value="Unassembled WGS sequence"/>
</dbReference>
<dbReference type="AlphaFoldDB" id="C0FMR7"/>
<keyword evidence="1" id="KW-0472">Membrane</keyword>
<accession>C0FMR7</accession>
<keyword evidence="1" id="KW-1133">Transmembrane helix</keyword>
<keyword evidence="1" id="KW-0812">Transmembrane</keyword>
<sequence length="54" mass="6487">MRIISEHEKADDSHRKNAIFFVLHKIIIAVLMELYRHYAIIIAEMHEEYCAFLL</sequence>
<proteinExistence type="predicted"/>
<gene>
    <name evidence="2" type="ORF">ROSEINA2194_00010</name>
</gene>
<organism evidence="2 3">
    <name type="scientific">Roseburia inulinivorans DSM 16841</name>
    <dbReference type="NCBI Taxonomy" id="622312"/>
    <lineage>
        <taxon>Bacteria</taxon>
        <taxon>Bacillati</taxon>
        <taxon>Bacillota</taxon>
        <taxon>Clostridia</taxon>
        <taxon>Lachnospirales</taxon>
        <taxon>Lachnospiraceae</taxon>
        <taxon>Roseburia</taxon>
    </lineage>
</organism>
<protein>
    <submittedName>
        <fullName evidence="2">Uncharacterized protein</fullName>
    </submittedName>
</protein>
<dbReference type="EMBL" id="ACFY01000001">
    <property type="protein sequence ID" value="EEG96122.1"/>
    <property type="molecule type" value="Genomic_DNA"/>
</dbReference>
<feature type="transmembrane region" description="Helical" evidence="1">
    <location>
        <begin position="18"/>
        <end position="35"/>
    </location>
</feature>
<evidence type="ECO:0000313" key="2">
    <source>
        <dbReference type="EMBL" id="EEG96122.1"/>
    </source>
</evidence>
<evidence type="ECO:0000256" key="1">
    <source>
        <dbReference type="SAM" id="Phobius"/>
    </source>
</evidence>
<reference evidence="2 3" key="1">
    <citation type="submission" date="2009-02" db="EMBL/GenBank/DDBJ databases">
        <authorList>
            <person name="Fulton L."/>
            <person name="Clifton S."/>
            <person name="Fulton B."/>
            <person name="Xu J."/>
            <person name="Minx P."/>
            <person name="Pepin K.H."/>
            <person name="Johnson M."/>
            <person name="Bhonagiri V."/>
            <person name="Nash W.E."/>
            <person name="Mardis E.R."/>
            <person name="Wilson R.K."/>
        </authorList>
    </citation>
    <scope>NUCLEOTIDE SEQUENCE [LARGE SCALE GENOMIC DNA]</scope>
    <source>
        <strain evidence="2 3">DSM 16841</strain>
    </source>
</reference>